<evidence type="ECO:0000256" key="1">
    <source>
        <dbReference type="SAM" id="Phobius"/>
    </source>
</evidence>
<keyword evidence="1" id="KW-0472">Membrane</keyword>
<evidence type="ECO:0000313" key="3">
    <source>
        <dbReference type="WBParaSite" id="PgR064_g003_t01"/>
    </source>
</evidence>
<sequence>MGTVITAKNEIIARCRGIYLGLRLFWCLCFCDLLLRTSRLLWLNCSWFFCQFYLLGTLWLLSSSSLKQ</sequence>
<feature type="transmembrane region" description="Helical" evidence="1">
    <location>
        <begin position="41"/>
        <end position="61"/>
    </location>
</feature>
<organism evidence="2 3">
    <name type="scientific">Parascaris univalens</name>
    <name type="common">Nematode worm</name>
    <dbReference type="NCBI Taxonomy" id="6257"/>
    <lineage>
        <taxon>Eukaryota</taxon>
        <taxon>Metazoa</taxon>
        <taxon>Ecdysozoa</taxon>
        <taxon>Nematoda</taxon>
        <taxon>Chromadorea</taxon>
        <taxon>Rhabditida</taxon>
        <taxon>Spirurina</taxon>
        <taxon>Ascaridomorpha</taxon>
        <taxon>Ascaridoidea</taxon>
        <taxon>Ascarididae</taxon>
        <taxon>Parascaris</taxon>
    </lineage>
</organism>
<evidence type="ECO:0000313" key="2">
    <source>
        <dbReference type="Proteomes" id="UP000887569"/>
    </source>
</evidence>
<dbReference type="AlphaFoldDB" id="A0A915BW66"/>
<dbReference type="WBParaSite" id="PgR064_g003_t01">
    <property type="protein sequence ID" value="PgR064_g003_t01"/>
    <property type="gene ID" value="PgR064_g003"/>
</dbReference>
<reference evidence="3" key="1">
    <citation type="submission" date="2022-11" db="UniProtKB">
        <authorList>
            <consortium name="WormBaseParasite"/>
        </authorList>
    </citation>
    <scope>IDENTIFICATION</scope>
</reference>
<proteinExistence type="predicted"/>
<accession>A0A915BW66</accession>
<name>A0A915BW66_PARUN</name>
<keyword evidence="1" id="KW-1133">Transmembrane helix</keyword>
<protein>
    <submittedName>
        <fullName evidence="3">Ovule protein</fullName>
    </submittedName>
</protein>
<dbReference type="Proteomes" id="UP000887569">
    <property type="component" value="Unplaced"/>
</dbReference>
<keyword evidence="1" id="KW-0812">Transmembrane</keyword>
<keyword evidence="2" id="KW-1185">Reference proteome</keyword>